<dbReference type="Pfam" id="PF00300">
    <property type="entry name" value="His_Phos_1"/>
    <property type="match status" value="1"/>
</dbReference>
<organism evidence="2 3">
    <name type="scientific">Levilactobacillus suantsaii</name>
    <dbReference type="NCBI Taxonomy" id="2292255"/>
    <lineage>
        <taxon>Bacteria</taxon>
        <taxon>Bacillati</taxon>
        <taxon>Bacillota</taxon>
        <taxon>Bacilli</taxon>
        <taxon>Lactobacillales</taxon>
        <taxon>Lactobacillaceae</taxon>
        <taxon>Levilactobacillus</taxon>
    </lineage>
</organism>
<evidence type="ECO:0000313" key="3">
    <source>
        <dbReference type="Proteomes" id="UP000290602"/>
    </source>
</evidence>
<sequence>MTTIDWVRHGQTITNAKRLIQGQLDTDVTRLTSTGTAQVQALLAGGLDVAHYDRLIVSPLQRARQTAALITAATKGHRPLTIEPRVIEGDYGDWAGRSIADLQRAHPDAVDPLTHEVTPTWLPRIGGESYAQIQDRLG</sequence>
<dbReference type="InterPro" id="IPR013078">
    <property type="entry name" value="His_Pase_superF_clade-1"/>
</dbReference>
<dbReference type="GO" id="GO:0005829">
    <property type="term" value="C:cytosol"/>
    <property type="evidence" value="ECO:0007669"/>
    <property type="project" value="TreeGrafter"/>
</dbReference>
<dbReference type="GO" id="GO:0043456">
    <property type="term" value="P:regulation of pentose-phosphate shunt"/>
    <property type="evidence" value="ECO:0007669"/>
    <property type="project" value="TreeGrafter"/>
</dbReference>
<dbReference type="InterPro" id="IPR029033">
    <property type="entry name" value="His_PPase_superfam"/>
</dbReference>
<accession>A0A4Q0VIB6</accession>
<dbReference type="Proteomes" id="UP000290602">
    <property type="component" value="Unassembled WGS sequence"/>
</dbReference>
<dbReference type="PANTHER" id="PTHR46517">
    <property type="entry name" value="FRUCTOSE-2,6-BISPHOSPHATASE TIGAR"/>
    <property type="match status" value="1"/>
</dbReference>
<evidence type="ECO:0000313" key="2">
    <source>
        <dbReference type="EMBL" id="RXI79145.1"/>
    </source>
</evidence>
<dbReference type="OrthoDB" id="9782128at2"/>
<dbReference type="PANTHER" id="PTHR46517:SF1">
    <property type="entry name" value="FRUCTOSE-2,6-BISPHOSPHATASE TIGAR"/>
    <property type="match status" value="1"/>
</dbReference>
<dbReference type="InterPro" id="IPR051695">
    <property type="entry name" value="Phosphoglycerate_Mutase"/>
</dbReference>
<dbReference type="CDD" id="cd07067">
    <property type="entry name" value="HP_PGM_like"/>
    <property type="match status" value="1"/>
</dbReference>
<dbReference type="EMBL" id="QXIL01000006">
    <property type="protein sequence ID" value="RXI79145.1"/>
    <property type="molecule type" value="Genomic_DNA"/>
</dbReference>
<comment type="caution">
    <text evidence="2">The sequence shown here is derived from an EMBL/GenBank/DDBJ whole genome shotgun (WGS) entry which is preliminary data.</text>
</comment>
<proteinExistence type="predicted"/>
<dbReference type="Gene3D" id="3.40.50.1240">
    <property type="entry name" value="Phosphoglycerate mutase-like"/>
    <property type="match status" value="1"/>
</dbReference>
<gene>
    <name evidence="2" type="ORF">DXH47_05050</name>
</gene>
<dbReference type="GO" id="GO:0045820">
    <property type="term" value="P:negative regulation of glycolytic process"/>
    <property type="evidence" value="ECO:0007669"/>
    <property type="project" value="TreeGrafter"/>
</dbReference>
<dbReference type="GO" id="GO:0004331">
    <property type="term" value="F:fructose-2,6-bisphosphate 2-phosphatase activity"/>
    <property type="evidence" value="ECO:0007669"/>
    <property type="project" value="TreeGrafter"/>
</dbReference>
<keyword evidence="3" id="KW-1185">Reference proteome</keyword>
<name>A0A4Q0VIB6_9LACO</name>
<dbReference type="AlphaFoldDB" id="A0A4Q0VIB6"/>
<evidence type="ECO:0000256" key="1">
    <source>
        <dbReference type="ARBA" id="ARBA00022801"/>
    </source>
</evidence>
<keyword evidence="1" id="KW-0378">Hydrolase</keyword>
<protein>
    <submittedName>
        <fullName evidence="2">Histidine phosphatase family protein</fullName>
    </submittedName>
</protein>
<dbReference type="SMART" id="SM00855">
    <property type="entry name" value="PGAM"/>
    <property type="match status" value="1"/>
</dbReference>
<dbReference type="SUPFAM" id="SSF53254">
    <property type="entry name" value="Phosphoglycerate mutase-like"/>
    <property type="match status" value="1"/>
</dbReference>
<reference evidence="2 3" key="1">
    <citation type="submission" date="2018-08" db="EMBL/GenBank/DDBJ databases">
        <title>Lactobacillus suantsai sp. nov., isolated from traditional fermented suan-tsai in Taiwan.</title>
        <authorList>
            <person name="Huang C.-H."/>
        </authorList>
    </citation>
    <scope>NUCLEOTIDE SEQUENCE [LARGE SCALE GENOMIC DNA]</scope>
    <source>
        <strain evidence="2 3">BCRC 12945</strain>
    </source>
</reference>